<reference evidence="9 10" key="1">
    <citation type="submission" date="2015-09" db="EMBL/GenBank/DDBJ databases">
        <title>Sorangium comparison.</title>
        <authorList>
            <person name="Zaburannyi N."/>
            <person name="Bunk B."/>
            <person name="Overmann J."/>
            <person name="Mueller R."/>
        </authorList>
    </citation>
    <scope>NUCLEOTIDE SEQUENCE [LARGE SCALE GENOMIC DNA]</scope>
    <source>
        <strain evidence="9 10">So ce26</strain>
    </source>
</reference>
<dbReference type="NCBIfam" id="TIGR01317">
    <property type="entry name" value="GOGAT_sm_gam"/>
    <property type="match status" value="1"/>
</dbReference>
<dbReference type="GO" id="GO:0006537">
    <property type="term" value="P:glutamate biosynthetic process"/>
    <property type="evidence" value="ECO:0007669"/>
    <property type="project" value="UniProtKB-KW"/>
</dbReference>
<dbReference type="InterPro" id="IPR028261">
    <property type="entry name" value="DPD_II"/>
</dbReference>
<comment type="pathway">
    <text evidence="7">Amino-acid biosynthesis.</text>
</comment>
<evidence type="ECO:0000256" key="7">
    <source>
        <dbReference type="ARBA" id="ARBA00029440"/>
    </source>
</evidence>
<evidence type="ECO:0000256" key="4">
    <source>
        <dbReference type="ARBA" id="ARBA00023004"/>
    </source>
</evidence>
<dbReference type="PANTHER" id="PTHR43100">
    <property type="entry name" value="GLUTAMATE SYNTHASE [NADPH] SMALL CHAIN"/>
    <property type="match status" value="1"/>
</dbReference>
<evidence type="ECO:0000313" key="9">
    <source>
        <dbReference type="EMBL" id="AUX44789.1"/>
    </source>
</evidence>
<name>A0A2L0EZX5_SORCE</name>
<keyword evidence="3" id="KW-0560">Oxidoreductase</keyword>
<evidence type="ECO:0000313" key="10">
    <source>
        <dbReference type="Proteomes" id="UP000238348"/>
    </source>
</evidence>
<feature type="domain" description="4Fe-4S ferredoxin-type" evidence="8">
    <location>
        <begin position="35"/>
        <end position="68"/>
    </location>
</feature>
<protein>
    <submittedName>
        <fullName evidence="9">Dihydropyrimidine dehydrogenase subunit A</fullName>
    </submittedName>
</protein>
<dbReference type="Proteomes" id="UP000238348">
    <property type="component" value="Chromosome"/>
</dbReference>
<evidence type="ECO:0000256" key="2">
    <source>
        <dbReference type="ARBA" id="ARBA00022723"/>
    </source>
</evidence>
<gene>
    <name evidence="9" type="primary">gltD</name>
    <name evidence="9" type="ORF">SOCE26_062570</name>
</gene>
<dbReference type="GO" id="GO:0016639">
    <property type="term" value="F:oxidoreductase activity, acting on the CH-NH2 group of donors, NAD or NADP as acceptor"/>
    <property type="evidence" value="ECO:0007669"/>
    <property type="project" value="InterPro"/>
</dbReference>
<dbReference type="InterPro" id="IPR017896">
    <property type="entry name" value="4Fe4S_Fe-S-bd"/>
</dbReference>
<organism evidence="9 10">
    <name type="scientific">Sorangium cellulosum</name>
    <name type="common">Polyangium cellulosum</name>
    <dbReference type="NCBI Taxonomy" id="56"/>
    <lineage>
        <taxon>Bacteria</taxon>
        <taxon>Pseudomonadati</taxon>
        <taxon>Myxococcota</taxon>
        <taxon>Polyangia</taxon>
        <taxon>Polyangiales</taxon>
        <taxon>Polyangiaceae</taxon>
        <taxon>Sorangium</taxon>
    </lineage>
</organism>
<dbReference type="InterPro" id="IPR036188">
    <property type="entry name" value="FAD/NAD-bd_sf"/>
</dbReference>
<dbReference type="Pfam" id="PF14691">
    <property type="entry name" value="Fer4_20"/>
    <property type="match status" value="1"/>
</dbReference>
<dbReference type="OrthoDB" id="9803192at2"/>
<dbReference type="SUPFAM" id="SSF46548">
    <property type="entry name" value="alpha-helical ferredoxin"/>
    <property type="match status" value="1"/>
</dbReference>
<accession>A0A2L0EZX5</accession>
<dbReference type="EMBL" id="CP012673">
    <property type="protein sequence ID" value="AUX44789.1"/>
    <property type="molecule type" value="Genomic_DNA"/>
</dbReference>
<dbReference type="InterPro" id="IPR009051">
    <property type="entry name" value="Helical_ferredxn"/>
</dbReference>
<sequence length="479" mass="52165">MGKVRGFLEIQRVDIKKRPVSERLNDWQEFELPIPDPELKDQAARCMDCGIPFCHDGCPLGNLIPDWNDHMYRERLPEAIASLHATNNFPEVTGRVCPAPCEAACVLNIEGTPVTIKNVERGVADRAFERGLVAPVVPKHRTGKKVAVIGSGPAGLAAAQQLARKGHDVTVFERDDRIGGLLRYGIPDFKMEKHLIDRRMEQMQAEGVTFRTGVHCGVDITGDALREMYEAVVLCGGARRPRDLPVPGRELKGVHFAMEFLEQQNKRVAGDVIPDSEAILATGKRVVVIGGGDTGSDCLGTSHRHRAAHVTQLELLPRPPEQRSVTNPWPAWPLVLRSSSSHEEGGERDWSVSTTAFLGDERGHVRALKATRVSLEGGKFVPVPGSEFEIPCELVLLAMGFVGSEREGLLEQLGVAMDARGNVKAQGGCTNVEGVFAAGDMSRGQSLVVWAIAEGRRAAEAVDVYLMQPAKRRLAIAVG</sequence>
<dbReference type="AlphaFoldDB" id="A0A2L0EZX5"/>
<keyword evidence="5" id="KW-0411">Iron-sulfur</keyword>
<dbReference type="Pfam" id="PF07992">
    <property type="entry name" value="Pyr_redox_2"/>
    <property type="match status" value="1"/>
</dbReference>
<keyword evidence="2" id="KW-0479">Metal-binding</keyword>
<dbReference type="InterPro" id="IPR006005">
    <property type="entry name" value="Glut_synth_ssu1"/>
</dbReference>
<dbReference type="FunFam" id="3.50.50.60:FF:000124">
    <property type="entry name" value="Glutamate synthase small subunit"/>
    <property type="match status" value="1"/>
</dbReference>
<dbReference type="GO" id="GO:0051536">
    <property type="term" value="F:iron-sulfur cluster binding"/>
    <property type="evidence" value="ECO:0007669"/>
    <property type="project" value="UniProtKB-KW"/>
</dbReference>
<dbReference type="RefSeq" id="WP_104983259.1">
    <property type="nucleotide sequence ID" value="NZ_CP012673.1"/>
</dbReference>
<keyword evidence="4" id="KW-0408">Iron</keyword>
<dbReference type="SUPFAM" id="SSF51971">
    <property type="entry name" value="Nucleotide-binding domain"/>
    <property type="match status" value="2"/>
</dbReference>
<keyword evidence="1" id="KW-0028">Amino-acid biosynthesis</keyword>
<keyword evidence="6" id="KW-0314">Glutamate biosynthesis</keyword>
<dbReference type="InterPro" id="IPR051394">
    <property type="entry name" value="Glutamate_Synthase"/>
</dbReference>
<evidence type="ECO:0000259" key="8">
    <source>
        <dbReference type="PROSITE" id="PS51379"/>
    </source>
</evidence>
<dbReference type="Gene3D" id="3.50.50.60">
    <property type="entry name" value="FAD/NAD(P)-binding domain"/>
    <property type="match status" value="2"/>
</dbReference>
<dbReference type="GO" id="GO:0046872">
    <property type="term" value="F:metal ion binding"/>
    <property type="evidence" value="ECO:0007669"/>
    <property type="project" value="UniProtKB-KW"/>
</dbReference>
<dbReference type="Gene3D" id="1.10.1060.10">
    <property type="entry name" value="Alpha-helical ferredoxin"/>
    <property type="match status" value="1"/>
</dbReference>
<evidence type="ECO:0000256" key="1">
    <source>
        <dbReference type="ARBA" id="ARBA00022605"/>
    </source>
</evidence>
<dbReference type="PANTHER" id="PTHR43100:SF1">
    <property type="entry name" value="GLUTAMATE SYNTHASE [NADPH] SMALL CHAIN"/>
    <property type="match status" value="1"/>
</dbReference>
<dbReference type="PRINTS" id="PR00419">
    <property type="entry name" value="ADXRDTASE"/>
</dbReference>
<proteinExistence type="predicted"/>
<evidence type="ECO:0000256" key="6">
    <source>
        <dbReference type="ARBA" id="ARBA00023164"/>
    </source>
</evidence>
<evidence type="ECO:0000256" key="3">
    <source>
        <dbReference type="ARBA" id="ARBA00023002"/>
    </source>
</evidence>
<dbReference type="PROSITE" id="PS51379">
    <property type="entry name" value="4FE4S_FER_2"/>
    <property type="match status" value="1"/>
</dbReference>
<evidence type="ECO:0000256" key="5">
    <source>
        <dbReference type="ARBA" id="ARBA00023014"/>
    </source>
</evidence>
<dbReference type="InterPro" id="IPR023753">
    <property type="entry name" value="FAD/NAD-binding_dom"/>
</dbReference>